<dbReference type="RefSeq" id="WP_113904649.1">
    <property type="nucleotide sequence ID" value="NZ_QNSB01000007.1"/>
</dbReference>
<comment type="caution">
    <text evidence="3">The sequence shown here is derived from an EMBL/GenBank/DDBJ whole genome shotgun (WGS) entry which is preliminary data.</text>
</comment>
<keyword evidence="2 3" id="KW-0812">Transmembrane</keyword>
<feature type="transmembrane region" description="Helical" evidence="2">
    <location>
        <begin position="47"/>
        <end position="70"/>
    </location>
</feature>
<evidence type="ECO:0000313" key="4">
    <source>
        <dbReference type="Proteomes" id="UP000253509"/>
    </source>
</evidence>
<gene>
    <name evidence="3" type="ORF">DFO65_107180</name>
</gene>
<proteinExistence type="predicted"/>
<dbReference type="Pfam" id="PF09534">
    <property type="entry name" value="Trp_oprn_chp"/>
    <property type="match status" value="1"/>
</dbReference>
<evidence type="ECO:0000256" key="2">
    <source>
        <dbReference type="SAM" id="Phobius"/>
    </source>
</evidence>
<keyword evidence="2" id="KW-0472">Membrane</keyword>
<name>A0A366IGZ9_9MICO</name>
<evidence type="ECO:0000256" key="1">
    <source>
        <dbReference type="SAM" id="MobiDB-lite"/>
    </source>
</evidence>
<reference evidence="3 4" key="1">
    <citation type="submission" date="2018-06" db="EMBL/GenBank/DDBJ databases">
        <title>Freshwater and sediment microbial communities from various areas in North America, analyzing microbe dynamics in response to fracking.</title>
        <authorList>
            <person name="Lamendella R."/>
        </authorList>
    </citation>
    <scope>NUCLEOTIDE SEQUENCE [LARGE SCALE GENOMIC DNA]</scope>
    <source>
        <strain evidence="3 4">3b_TX</strain>
    </source>
</reference>
<evidence type="ECO:0000313" key="3">
    <source>
        <dbReference type="EMBL" id="RBP70858.1"/>
    </source>
</evidence>
<feature type="compositionally biased region" description="Basic and acidic residues" evidence="1">
    <location>
        <begin position="191"/>
        <end position="204"/>
    </location>
</feature>
<dbReference type="EMBL" id="QNSB01000007">
    <property type="protein sequence ID" value="RBP70858.1"/>
    <property type="molecule type" value="Genomic_DNA"/>
</dbReference>
<keyword evidence="4" id="KW-1185">Reference proteome</keyword>
<protein>
    <submittedName>
        <fullName evidence="3">Tryptophan-associated transmembrane protein</fullName>
    </submittedName>
</protein>
<feature type="compositionally biased region" description="Acidic residues" evidence="1">
    <location>
        <begin position="180"/>
        <end position="190"/>
    </location>
</feature>
<keyword evidence="2" id="KW-1133">Transmembrane helix</keyword>
<dbReference type="InterPro" id="IPR019051">
    <property type="entry name" value="Trp_biosyn_TM_oprn/chp"/>
</dbReference>
<dbReference type="Proteomes" id="UP000253509">
    <property type="component" value="Unassembled WGS sequence"/>
</dbReference>
<sequence length="204" mass="20296">MTRSRGVLLVLVLAGALWAISLASWQTAVGPDTLGPTGVAVPRTETAAGASPVATACVAVIAVCGLLAAMLGRMGRFVVLGLSALAALGYAGTALAALLGPAATRWPIAGVAAGALSAAVIAWVAVASASWANSTRYDRSARGAGTTGFDSTATWDALSRGEDPEAPGGDPETPGKDPEAPDADGDDDDRDGGRDPGPDRDRDS</sequence>
<dbReference type="AlphaFoldDB" id="A0A366IGZ9"/>
<feature type="region of interest" description="Disordered" evidence="1">
    <location>
        <begin position="137"/>
        <end position="204"/>
    </location>
</feature>
<feature type="transmembrane region" description="Helical" evidence="2">
    <location>
        <begin position="106"/>
        <end position="132"/>
    </location>
</feature>
<organism evidence="3 4">
    <name type="scientific">Brevibacterium celere</name>
    <dbReference type="NCBI Taxonomy" id="225845"/>
    <lineage>
        <taxon>Bacteria</taxon>
        <taxon>Bacillati</taxon>
        <taxon>Actinomycetota</taxon>
        <taxon>Actinomycetes</taxon>
        <taxon>Micrococcales</taxon>
        <taxon>Brevibacteriaceae</taxon>
        <taxon>Brevibacterium</taxon>
    </lineage>
</organism>
<accession>A0A366IGZ9</accession>
<feature type="transmembrane region" description="Helical" evidence="2">
    <location>
        <begin position="77"/>
        <end position="100"/>
    </location>
</feature>